<name>A0A839U6X7_9HYPH</name>
<keyword evidence="1" id="KW-1133">Transmembrane helix</keyword>
<keyword evidence="1" id="KW-0472">Membrane</keyword>
<evidence type="ECO:0000256" key="1">
    <source>
        <dbReference type="SAM" id="Phobius"/>
    </source>
</evidence>
<evidence type="ECO:0000313" key="2">
    <source>
        <dbReference type="EMBL" id="MBB3144732.1"/>
    </source>
</evidence>
<sequence>MRHNDWSYHVYGPVFLIGVALAVGFGWLFH</sequence>
<comment type="caution">
    <text evidence="2">The sequence shown here is derived from an EMBL/GenBank/DDBJ whole genome shotgun (WGS) entry which is preliminary data.</text>
</comment>
<dbReference type="Proteomes" id="UP000554520">
    <property type="component" value="Unassembled WGS sequence"/>
</dbReference>
<proteinExistence type="predicted"/>
<organism evidence="2 3">
    <name type="scientific">Phyllobacterium trifolii</name>
    <dbReference type="NCBI Taxonomy" id="300193"/>
    <lineage>
        <taxon>Bacteria</taxon>
        <taxon>Pseudomonadati</taxon>
        <taxon>Pseudomonadota</taxon>
        <taxon>Alphaproteobacteria</taxon>
        <taxon>Hyphomicrobiales</taxon>
        <taxon>Phyllobacteriaceae</taxon>
        <taxon>Phyllobacterium</taxon>
    </lineage>
</organism>
<dbReference type="EMBL" id="JACHXN010000003">
    <property type="protein sequence ID" value="MBB3144732.1"/>
    <property type="molecule type" value="Genomic_DNA"/>
</dbReference>
<keyword evidence="1" id="KW-0812">Transmembrane</keyword>
<accession>A0A839U6X7</accession>
<gene>
    <name evidence="2" type="ORF">FHS21_001133</name>
</gene>
<protein>
    <submittedName>
        <fullName evidence="2">Uncharacterized protein</fullName>
    </submittedName>
</protein>
<reference evidence="2 3" key="1">
    <citation type="submission" date="2020-08" db="EMBL/GenBank/DDBJ databases">
        <title>Genomic Encyclopedia of Type Strains, Phase III (KMG-III): the genomes of soil and plant-associated and newly described type strains.</title>
        <authorList>
            <person name="Whitman W."/>
        </authorList>
    </citation>
    <scope>NUCLEOTIDE SEQUENCE [LARGE SCALE GENOMIC DNA]</scope>
    <source>
        <strain evidence="2 3">CECT 7015</strain>
    </source>
</reference>
<evidence type="ECO:0000313" key="3">
    <source>
        <dbReference type="Proteomes" id="UP000554520"/>
    </source>
</evidence>
<dbReference type="AlphaFoldDB" id="A0A839U6X7"/>
<keyword evidence="3" id="KW-1185">Reference proteome</keyword>
<feature type="transmembrane region" description="Helical" evidence="1">
    <location>
        <begin position="6"/>
        <end position="29"/>
    </location>
</feature>